<comment type="caution">
    <text evidence="2">The sequence shown here is derived from an EMBL/GenBank/DDBJ whole genome shotgun (WGS) entry which is preliminary data.</text>
</comment>
<dbReference type="PRINTS" id="PR00364">
    <property type="entry name" value="DISEASERSIST"/>
</dbReference>
<dbReference type="InterPro" id="IPR044974">
    <property type="entry name" value="Disease_R_plants"/>
</dbReference>
<dbReference type="Gene3D" id="3.40.50.300">
    <property type="entry name" value="P-loop containing nucleotide triphosphate hydrolases"/>
    <property type="match status" value="1"/>
</dbReference>
<dbReference type="AlphaFoldDB" id="A0AA38LCL5"/>
<organism evidence="2 3">
    <name type="scientific">Taxus chinensis</name>
    <name type="common">Chinese yew</name>
    <name type="synonym">Taxus wallichiana var. chinensis</name>
    <dbReference type="NCBI Taxonomy" id="29808"/>
    <lineage>
        <taxon>Eukaryota</taxon>
        <taxon>Viridiplantae</taxon>
        <taxon>Streptophyta</taxon>
        <taxon>Embryophyta</taxon>
        <taxon>Tracheophyta</taxon>
        <taxon>Spermatophyta</taxon>
        <taxon>Pinopsida</taxon>
        <taxon>Pinidae</taxon>
        <taxon>Conifers II</taxon>
        <taxon>Cupressales</taxon>
        <taxon>Taxaceae</taxon>
        <taxon>Taxus</taxon>
    </lineage>
</organism>
<keyword evidence="3" id="KW-1185">Reference proteome</keyword>
<evidence type="ECO:0000313" key="2">
    <source>
        <dbReference type="EMBL" id="KAH9319834.1"/>
    </source>
</evidence>
<dbReference type="InterPro" id="IPR001611">
    <property type="entry name" value="Leu-rich_rpt"/>
</dbReference>
<dbReference type="InterPro" id="IPR002182">
    <property type="entry name" value="NB-ARC"/>
</dbReference>
<dbReference type="SUPFAM" id="SSF52540">
    <property type="entry name" value="P-loop containing nucleoside triphosphate hydrolases"/>
    <property type="match status" value="1"/>
</dbReference>
<dbReference type="InterPro" id="IPR032675">
    <property type="entry name" value="LRR_dom_sf"/>
</dbReference>
<feature type="domain" description="NB-ARC" evidence="1">
    <location>
        <begin position="282"/>
        <end position="428"/>
    </location>
</feature>
<dbReference type="Gene3D" id="3.80.10.10">
    <property type="entry name" value="Ribonuclease Inhibitor"/>
    <property type="match status" value="1"/>
</dbReference>
<reference evidence="2 3" key="1">
    <citation type="journal article" date="2021" name="Nat. Plants">
        <title>The Taxus genome provides insights into paclitaxel biosynthesis.</title>
        <authorList>
            <person name="Xiong X."/>
            <person name="Gou J."/>
            <person name="Liao Q."/>
            <person name="Li Y."/>
            <person name="Zhou Q."/>
            <person name="Bi G."/>
            <person name="Li C."/>
            <person name="Du R."/>
            <person name="Wang X."/>
            <person name="Sun T."/>
            <person name="Guo L."/>
            <person name="Liang H."/>
            <person name="Lu P."/>
            <person name="Wu Y."/>
            <person name="Zhang Z."/>
            <person name="Ro D.K."/>
            <person name="Shang Y."/>
            <person name="Huang S."/>
            <person name="Yan J."/>
        </authorList>
    </citation>
    <scope>NUCLEOTIDE SEQUENCE [LARGE SCALE GENOMIC DNA]</scope>
    <source>
        <strain evidence="2">Ta-2019</strain>
    </source>
</reference>
<gene>
    <name evidence="2" type="ORF">KI387_021603</name>
</gene>
<name>A0AA38LCL5_TAXCH</name>
<evidence type="ECO:0000259" key="1">
    <source>
        <dbReference type="Pfam" id="PF00931"/>
    </source>
</evidence>
<dbReference type="PANTHER" id="PTHR11017">
    <property type="entry name" value="LEUCINE-RICH REPEAT-CONTAINING PROTEIN"/>
    <property type="match status" value="1"/>
</dbReference>
<dbReference type="GO" id="GO:0043531">
    <property type="term" value="F:ADP binding"/>
    <property type="evidence" value="ECO:0007669"/>
    <property type="project" value="InterPro"/>
</dbReference>
<dbReference type="PANTHER" id="PTHR11017:SF385">
    <property type="entry name" value="DISEASE RESISTANCE PROTEIN (TIR-NBS-LRR CLASS)-RELATED"/>
    <property type="match status" value="1"/>
</dbReference>
<dbReference type="InterPro" id="IPR027417">
    <property type="entry name" value="P-loop_NTPase"/>
</dbReference>
<sequence>MSEIQRLSGKKFSEGGRGYCIPIMPKCWNCRKSKPTVSTSSLEEVKTLFRAVDLSSIDVFIDTIKTLLERQTAQKYKPDQPSTNSELTSPTEKLPMWTLFIQSGATFLTFVNGHMEKIRKKVDLLQSGGEGIKVVSKALEQVGKIHWAVAGLSVVGYLLSKYGQMTDNEGQCLQLLQDMVKVATHIKNLRHLVPEEAENLKNALLVIVKGSIMCASQLHSEMYSRFLKSSLNSQSLSDLRLQINRLFPDLILTAVIAMYQQQPVALPISQPKNPDKAEGIEDRKRDIIDLLRMEASDESCRAVVIYGFGGIGKTTLATAVFSELKLMKGRYKYTRVVMDADPKNNNLKTMQEQILTDAFPNYNSGRPIKLRDCTEGRDHLASAFESEANNPIFLFIDNALRAEDLKELLPENLRGLPKCSRLLVTTRNLATTSVLNRGGLPLSAADFLYEYRVDPLPDIDALKILFSEPKMADHIKDDIERILRCCNGIPLILKIVGAHLENQGYNADKCTQIFDALQEGEVITEERLSERLVDFVYNEFEASTKEAFLDICCFFHRDKPRGVVEYIVGAEEFKTLQDAALFTTELTRGVLWVGEEEMREELVVHDVIRAKGRRMAGSTRIMDGESFEEAIEEKRLKDIKGISGSATGSFVLEDRHLNSMRKSLRVLEWAGSFSGRTDKLFPKLKYVGLYGDTPHLPFLNLHAFGKLAVYEGPVFNECFSIYKLPKSLRVLRSTLADDIEDSSSWEESRPIQIVKNSSLQELHLADLWTITKLPEGFHCFVALQILNLARWYELEELPESVCGLESLTKLILCSCDVLKRLPSSFGKLTNLKYLDLGACMRLKELSSTFGQLKALEHLNLKNCRSLKELTGFEQLIALKYLNVQKCTRELRRNLFNRPQNLEIV</sequence>
<protein>
    <recommendedName>
        <fullName evidence="1">NB-ARC domain-containing protein</fullName>
    </recommendedName>
</protein>
<dbReference type="GO" id="GO:0006952">
    <property type="term" value="P:defense response"/>
    <property type="evidence" value="ECO:0007669"/>
    <property type="project" value="InterPro"/>
</dbReference>
<dbReference type="EMBL" id="JAHRHJ020000004">
    <property type="protein sequence ID" value="KAH9319834.1"/>
    <property type="molecule type" value="Genomic_DNA"/>
</dbReference>
<dbReference type="Pfam" id="PF00931">
    <property type="entry name" value="NB-ARC"/>
    <property type="match status" value="1"/>
</dbReference>
<dbReference type="SUPFAM" id="SSF52047">
    <property type="entry name" value="RNI-like"/>
    <property type="match status" value="1"/>
</dbReference>
<dbReference type="Pfam" id="PF13855">
    <property type="entry name" value="LRR_8"/>
    <property type="match status" value="1"/>
</dbReference>
<dbReference type="Proteomes" id="UP000824469">
    <property type="component" value="Unassembled WGS sequence"/>
</dbReference>
<feature type="non-terminal residue" evidence="2">
    <location>
        <position position="1"/>
    </location>
</feature>
<proteinExistence type="predicted"/>
<evidence type="ECO:0000313" key="3">
    <source>
        <dbReference type="Proteomes" id="UP000824469"/>
    </source>
</evidence>
<accession>A0AA38LCL5</accession>